<evidence type="ECO:0000259" key="1">
    <source>
        <dbReference type="Pfam" id="PF25005"/>
    </source>
</evidence>
<dbReference type="Gene3D" id="3.40.5.50">
    <property type="match status" value="1"/>
</dbReference>
<dbReference type="PANTHER" id="PTHR12772">
    <property type="entry name" value="DNA REPLICATION COMPLEX GINS PROTEIN PSF2"/>
    <property type="match status" value="1"/>
</dbReference>
<dbReference type="PANTHER" id="PTHR12772:SF0">
    <property type="entry name" value="DNA REPLICATION COMPLEX GINS PROTEIN PSF2"/>
    <property type="match status" value="1"/>
</dbReference>
<dbReference type="InterPro" id="IPR007257">
    <property type="entry name" value="GINS_Psf2"/>
</dbReference>
<reference evidence="2 3" key="1">
    <citation type="submission" date="2019-12" db="EMBL/GenBank/DDBJ databases">
        <authorList>
            <person name="Alioto T."/>
            <person name="Alioto T."/>
            <person name="Gomez Garrido J."/>
        </authorList>
    </citation>
    <scope>NUCLEOTIDE SEQUENCE [LARGE SCALE GENOMIC DNA]</scope>
</reference>
<proteinExistence type="predicted"/>
<name>A0A8S0T4L5_OLEEU</name>
<dbReference type="EMBL" id="CACTIH010005602">
    <property type="protein sequence ID" value="CAA2998717.1"/>
    <property type="molecule type" value="Genomic_DNA"/>
</dbReference>
<dbReference type="CDD" id="cd21694">
    <property type="entry name" value="GINS_B_Psf2"/>
    <property type="match status" value="1"/>
</dbReference>
<dbReference type="GO" id="GO:0000811">
    <property type="term" value="C:GINS complex"/>
    <property type="evidence" value="ECO:0007669"/>
    <property type="project" value="TreeGrafter"/>
</dbReference>
<sequence>MAAFPFEFTAAIIEEHLEFLAEDEMIEIVPNMRMDPLNFVSGDFGPFRPQIAMQVPLW</sequence>
<dbReference type="InterPro" id="IPR056784">
    <property type="entry name" value="PSF2_N"/>
</dbReference>
<dbReference type="SUPFAM" id="SSF160059">
    <property type="entry name" value="PriA/YqbF domain"/>
    <property type="match status" value="1"/>
</dbReference>
<dbReference type="AlphaFoldDB" id="A0A8S0T4L5"/>
<dbReference type="GO" id="GO:0006260">
    <property type="term" value="P:DNA replication"/>
    <property type="evidence" value="ECO:0007669"/>
    <property type="project" value="InterPro"/>
</dbReference>
<keyword evidence="3" id="KW-1185">Reference proteome</keyword>
<dbReference type="Gramene" id="OE9A072201T1">
    <property type="protein sequence ID" value="OE9A072201C1"/>
    <property type="gene ID" value="OE9A072201"/>
</dbReference>
<protein>
    <submittedName>
        <fullName evidence="2">DNA replication complex GINS PSF2</fullName>
    </submittedName>
</protein>
<evidence type="ECO:0000313" key="3">
    <source>
        <dbReference type="Proteomes" id="UP000594638"/>
    </source>
</evidence>
<gene>
    <name evidence="2" type="ORF">OLEA9_A072201</name>
</gene>
<dbReference type="OrthoDB" id="1938138at2759"/>
<dbReference type="Pfam" id="PF25005">
    <property type="entry name" value="PSF2_N"/>
    <property type="match status" value="1"/>
</dbReference>
<dbReference type="GO" id="GO:0000727">
    <property type="term" value="P:double-strand break repair via break-induced replication"/>
    <property type="evidence" value="ECO:0007669"/>
    <property type="project" value="TreeGrafter"/>
</dbReference>
<comment type="caution">
    <text evidence="2">The sequence shown here is derived from an EMBL/GenBank/DDBJ whole genome shotgun (WGS) entry which is preliminary data.</text>
</comment>
<dbReference type="Proteomes" id="UP000594638">
    <property type="component" value="Unassembled WGS sequence"/>
</dbReference>
<feature type="domain" description="DNA replication complex GINS protein PSF2 N-terminal" evidence="1">
    <location>
        <begin position="15"/>
        <end position="58"/>
    </location>
</feature>
<organism evidence="2 3">
    <name type="scientific">Olea europaea subsp. europaea</name>
    <dbReference type="NCBI Taxonomy" id="158383"/>
    <lineage>
        <taxon>Eukaryota</taxon>
        <taxon>Viridiplantae</taxon>
        <taxon>Streptophyta</taxon>
        <taxon>Embryophyta</taxon>
        <taxon>Tracheophyta</taxon>
        <taxon>Spermatophyta</taxon>
        <taxon>Magnoliopsida</taxon>
        <taxon>eudicotyledons</taxon>
        <taxon>Gunneridae</taxon>
        <taxon>Pentapetalae</taxon>
        <taxon>asterids</taxon>
        <taxon>lamiids</taxon>
        <taxon>Lamiales</taxon>
        <taxon>Oleaceae</taxon>
        <taxon>Oleeae</taxon>
        <taxon>Olea</taxon>
    </lineage>
</organism>
<evidence type="ECO:0000313" key="2">
    <source>
        <dbReference type="EMBL" id="CAA2998717.1"/>
    </source>
</evidence>
<accession>A0A8S0T4L5</accession>